<evidence type="ECO:0000256" key="7">
    <source>
        <dbReference type="ARBA" id="ARBA00023136"/>
    </source>
</evidence>
<evidence type="ECO:0000256" key="5">
    <source>
        <dbReference type="ARBA" id="ARBA00022692"/>
    </source>
</evidence>
<accession>A0A377JLV9</accession>
<evidence type="ECO:0000256" key="1">
    <source>
        <dbReference type="ARBA" id="ARBA00004429"/>
    </source>
</evidence>
<comment type="subcellular location">
    <subcellularLocation>
        <location evidence="1">Cell inner membrane</location>
        <topology evidence="1">Multi-pass membrane protein</topology>
    </subcellularLocation>
</comment>
<proteinExistence type="predicted"/>
<dbReference type="EMBL" id="UGHV01000006">
    <property type="protein sequence ID" value="STP06526.1"/>
    <property type="molecule type" value="Genomic_DNA"/>
</dbReference>
<keyword evidence="4" id="KW-0997">Cell inner membrane</keyword>
<keyword evidence="6 8" id="KW-1133">Transmembrane helix</keyword>
<feature type="transmembrane region" description="Helical" evidence="8">
    <location>
        <begin position="130"/>
        <end position="153"/>
    </location>
</feature>
<dbReference type="PANTHER" id="PTHR35334">
    <property type="entry name" value="SERINE TRANSPORTER"/>
    <property type="match status" value="1"/>
</dbReference>
<evidence type="ECO:0000256" key="2">
    <source>
        <dbReference type="ARBA" id="ARBA00022448"/>
    </source>
</evidence>
<name>A0A377JLV9_9HELI</name>
<evidence type="ECO:0000313" key="9">
    <source>
        <dbReference type="EMBL" id="STP06526.1"/>
    </source>
</evidence>
<dbReference type="Proteomes" id="UP000254841">
    <property type="component" value="Unassembled WGS sequence"/>
</dbReference>
<keyword evidence="7 8" id="KW-0472">Membrane</keyword>
<reference evidence="9 10" key="1">
    <citation type="submission" date="2018-06" db="EMBL/GenBank/DDBJ databases">
        <authorList>
            <consortium name="Pathogen Informatics"/>
            <person name="Doyle S."/>
        </authorList>
    </citation>
    <scope>NUCLEOTIDE SEQUENCE [LARGE SCALE GENOMIC DNA]</scope>
    <source>
        <strain evidence="9 10">NCTC12410</strain>
    </source>
</reference>
<dbReference type="PANTHER" id="PTHR35334:SF2">
    <property type="entry name" value="SERINE TRANSPORTER SDAC"/>
    <property type="match status" value="1"/>
</dbReference>
<feature type="transmembrane region" description="Helical" evidence="8">
    <location>
        <begin position="37"/>
        <end position="59"/>
    </location>
</feature>
<dbReference type="GO" id="GO:0003333">
    <property type="term" value="P:amino acid transmembrane transport"/>
    <property type="evidence" value="ECO:0007669"/>
    <property type="project" value="InterPro"/>
</dbReference>
<sequence>MNGSCIRYARFLFLFSLYLIPQWNLGSLSEVPNVKEFLTIVWLTLPVLVFSFNHSPAISTFSLSVKREYGEHSVAKANQILFRTATMLLIFVMFFVFSCVLCLSQQSLLKLERKISPVLSYFANKLDNPFISYGGPLIAFLAISSSFFGHYFGAREGAYGIVRKCCKIAGNENPNLKAIAIASTSVMYVIMLL</sequence>
<keyword evidence="3" id="KW-1003">Cell membrane</keyword>
<keyword evidence="2" id="KW-0813">Transport</keyword>
<organism evidence="9 10">
    <name type="scientific">Helicobacter canis</name>
    <dbReference type="NCBI Taxonomy" id="29419"/>
    <lineage>
        <taxon>Bacteria</taxon>
        <taxon>Pseudomonadati</taxon>
        <taxon>Campylobacterota</taxon>
        <taxon>Epsilonproteobacteria</taxon>
        <taxon>Campylobacterales</taxon>
        <taxon>Helicobacteraceae</taxon>
        <taxon>Helicobacter</taxon>
    </lineage>
</organism>
<gene>
    <name evidence="9" type="primary">sdaC_3</name>
    <name evidence="9" type="ORF">NCTC12410_02065</name>
</gene>
<evidence type="ECO:0000313" key="10">
    <source>
        <dbReference type="Proteomes" id="UP000254841"/>
    </source>
</evidence>
<evidence type="ECO:0000256" key="8">
    <source>
        <dbReference type="SAM" id="Phobius"/>
    </source>
</evidence>
<feature type="transmembrane region" description="Helical" evidence="8">
    <location>
        <begin position="7"/>
        <end position="25"/>
    </location>
</feature>
<evidence type="ECO:0000256" key="6">
    <source>
        <dbReference type="ARBA" id="ARBA00022989"/>
    </source>
</evidence>
<dbReference type="GO" id="GO:0005886">
    <property type="term" value="C:plasma membrane"/>
    <property type="evidence" value="ECO:0007669"/>
    <property type="project" value="UniProtKB-SubCell"/>
</dbReference>
<keyword evidence="5 8" id="KW-0812">Transmembrane</keyword>
<evidence type="ECO:0000256" key="4">
    <source>
        <dbReference type="ARBA" id="ARBA00022519"/>
    </source>
</evidence>
<protein>
    <submittedName>
        <fullName evidence="9">L-serine transporter</fullName>
    </submittedName>
</protein>
<feature type="transmembrane region" description="Helical" evidence="8">
    <location>
        <begin position="80"/>
        <end position="103"/>
    </location>
</feature>
<feature type="transmembrane region" description="Helical" evidence="8">
    <location>
        <begin position="174"/>
        <end position="191"/>
    </location>
</feature>
<dbReference type="InterPro" id="IPR018227">
    <property type="entry name" value="Amino_acid_transport_2"/>
</dbReference>
<dbReference type="AlphaFoldDB" id="A0A377JLV9"/>
<evidence type="ECO:0000256" key="3">
    <source>
        <dbReference type="ARBA" id="ARBA00022475"/>
    </source>
</evidence>